<accession>A0A2N7NCT1</accession>
<dbReference type="RefSeq" id="WP_102258369.1">
    <property type="nucleotide sequence ID" value="NZ_MDBG01000002.1"/>
</dbReference>
<protein>
    <submittedName>
        <fullName evidence="1">Uncharacterized protein</fullName>
    </submittedName>
</protein>
<organism evidence="1 3">
    <name type="scientific">Vibrio tasmaniensis</name>
    <dbReference type="NCBI Taxonomy" id="212663"/>
    <lineage>
        <taxon>Bacteria</taxon>
        <taxon>Pseudomonadati</taxon>
        <taxon>Pseudomonadota</taxon>
        <taxon>Gammaproteobacteria</taxon>
        <taxon>Vibrionales</taxon>
        <taxon>Vibrionaceae</taxon>
        <taxon>Vibrio</taxon>
    </lineage>
</organism>
<evidence type="ECO:0000313" key="3">
    <source>
        <dbReference type="Proteomes" id="UP000235579"/>
    </source>
</evidence>
<name>A0A2N7NCT1_9VIBR</name>
<dbReference type="AlphaFoldDB" id="A0A2N7NCT1"/>
<reference evidence="2 4" key="4">
    <citation type="submission" date="2019-04" db="EMBL/GenBank/DDBJ databases">
        <title>A reverse ecology approach based on a biological definition of microbial populations.</title>
        <authorList>
            <person name="Arevalo P."/>
            <person name="Vaninsberghe D."/>
            <person name="Elsherbini J."/>
            <person name="Gore J."/>
            <person name="Polz M."/>
        </authorList>
    </citation>
    <scope>NUCLEOTIDE SEQUENCE [LARGE SCALE GENOMIC DNA]</scope>
    <source>
        <strain evidence="2 4">10N.222.45.A8</strain>
    </source>
</reference>
<reference evidence="3" key="1">
    <citation type="submission" date="2016-07" db="EMBL/GenBank/DDBJ databases">
        <title>Nontailed viruses are major unrecognized killers of bacteria in the ocean.</title>
        <authorList>
            <person name="Kauffman K."/>
            <person name="Hussain F."/>
            <person name="Yang J."/>
            <person name="Arevalo P."/>
            <person name="Brown J."/>
            <person name="Cutler M."/>
            <person name="Kelly L."/>
            <person name="Polz M.F."/>
        </authorList>
    </citation>
    <scope>NUCLEOTIDE SEQUENCE [LARGE SCALE GENOMIC DNA]</scope>
    <source>
        <strain evidence="3">10N.222.48.A2</strain>
    </source>
</reference>
<dbReference type="Proteomes" id="UP000308018">
    <property type="component" value="Unassembled WGS sequence"/>
</dbReference>
<dbReference type="Proteomes" id="UP000235579">
    <property type="component" value="Unassembled WGS sequence"/>
</dbReference>
<dbReference type="EMBL" id="SYVV01000043">
    <property type="protein sequence ID" value="TKG27978.1"/>
    <property type="molecule type" value="Genomic_DNA"/>
</dbReference>
<comment type="caution">
    <text evidence="1">The sequence shown here is derived from an EMBL/GenBank/DDBJ whole genome shotgun (WGS) entry which is preliminary data.</text>
</comment>
<reference evidence="1" key="3">
    <citation type="journal article" date="2018" name="Nature">
        <title>A major lineage of non-tailed dsDNA viruses as unrecognized killers of marine bacteria.</title>
        <authorList>
            <person name="Kauffman K.M."/>
            <person name="Hussain F.A."/>
            <person name="Yang J."/>
            <person name="Arevalo P."/>
            <person name="Brown J.M."/>
            <person name="Chang W.K."/>
            <person name="VanInsberghe D."/>
            <person name="Elsherbini J."/>
            <person name="Sharma R.S."/>
            <person name="Cutler M.B."/>
            <person name="Kelly L."/>
            <person name="Polz M.F."/>
        </authorList>
    </citation>
    <scope>NUCLEOTIDE SEQUENCE</scope>
    <source>
        <strain evidence="1">10N.222.48.A2</strain>
    </source>
</reference>
<evidence type="ECO:0000313" key="1">
    <source>
        <dbReference type="EMBL" id="PMP09955.1"/>
    </source>
</evidence>
<evidence type="ECO:0000313" key="4">
    <source>
        <dbReference type="Proteomes" id="UP000308018"/>
    </source>
</evidence>
<reference evidence="1" key="2">
    <citation type="submission" date="2016-07" db="EMBL/GenBank/DDBJ databases">
        <authorList>
            <person name="Wan K."/>
            <person name="Booth B."/>
            <person name="Spirohn K."/>
            <person name="Hao T."/>
            <person name="Hu Y."/>
            <person name="Calderwood M."/>
            <person name="Hill D."/>
            <person name="Mohr S."/>
            <person name="Vidal M."/>
            <person name="Celniker S."/>
            <person name="Perrimon N."/>
        </authorList>
    </citation>
    <scope>NUCLEOTIDE SEQUENCE</scope>
    <source>
        <strain evidence="1">10N.222.48.A2</strain>
    </source>
</reference>
<dbReference type="EMBL" id="MDBP01000080">
    <property type="protein sequence ID" value="PMP09955.1"/>
    <property type="molecule type" value="Genomic_DNA"/>
</dbReference>
<sequence>MLSNDDIEAWLAKFDDDERKVIEQVDNLEGWAVDSDSEVQSYFDIISSLLEQKQTINESLKDDELASMVGGISDLFGRRVTIEDLVNLQSQLSFSRSMKLFGDICYISESDAHKMLDVPSSSVSSQHENISNSILTRRIYLFLKLKLFQRVFNSERQQLVINNLKSQFNLEE</sequence>
<gene>
    <name evidence="1" type="ORF">BCS92_02180</name>
    <name evidence="2" type="ORF">FC057_22585</name>
</gene>
<proteinExistence type="predicted"/>
<dbReference type="InterPro" id="IPR057079">
    <property type="entry name" value="IcmW-like"/>
</dbReference>
<dbReference type="Pfam" id="PF23130">
    <property type="entry name" value="IcmW"/>
    <property type="match status" value="1"/>
</dbReference>
<evidence type="ECO:0000313" key="2">
    <source>
        <dbReference type="EMBL" id="TKG27978.1"/>
    </source>
</evidence>